<keyword evidence="8 13" id="KW-0378">Hydrolase</keyword>
<evidence type="ECO:0000256" key="2">
    <source>
        <dbReference type="ARBA" id="ARBA00004496"/>
    </source>
</evidence>
<keyword evidence="9 13" id="KW-0269">Exonuclease</keyword>
<evidence type="ECO:0000256" key="1">
    <source>
        <dbReference type="ARBA" id="ARBA00003452"/>
    </source>
</evidence>
<dbReference type="GO" id="GO:0008408">
    <property type="term" value="F:3'-5' exonuclease activity"/>
    <property type="evidence" value="ECO:0007669"/>
    <property type="project" value="UniProtKB-UniRule"/>
</dbReference>
<name>A0A4R3L7G3_9BACL</name>
<dbReference type="GO" id="GO:0003677">
    <property type="term" value="F:DNA binding"/>
    <property type="evidence" value="ECO:0007669"/>
    <property type="project" value="UniProtKB-UniRule"/>
</dbReference>
<comment type="function">
    <text evidence="1 13">Required for replicative DNA synthesis. This DNA polymerase also exhibits 3' to 5' exonuclease activity.</text>
</comment>
<comment type="caution">
    <text evidence="16">The sequence shown here is derived from an EMBL/GenBank/DDBJ whole genome shotgun (WGS) entry which is preliminary data.</text>
</comment>
<keyword evidence="6 13" id="KW-0235">DNA replication</keyword>
<dbReference type="Gene3D" id="6.10.140.1510">
    <property type="match status" value="1"/>
</dbReference>
<reference evidence="16 17" key="1">
    <citation type="submission" date="2019-03" db="EMBL/GenBank/DDBJ databases">
        <title>Genomic Encyclopedia of Type Strains, Phase IV (KMG-IV): sequencing the most valuable type-strain genomes for metagenomic binning, comparative biology and taxonomic classification.</title>
        <authorList>
            <person name="Goeker M."/>
        </authorList>
    </citation>
    <scope>NUCLEOTIDE SEQUENCE [LARGE SCALE GENOMIC DNA]</scope>
    <source>
        <strain evidence="16 17">DSM 45707</strain>
    </source>
</reference>
<dbReference type="InterPro" id="IPR006308">
    <property type="entry name" value="Pol_III_a_PolC-type_gram_pos"/>
</dbReference>
<keyword evidence="5 13" id="KW-0548">Nucleotidyltransferase</keyword>
<evidence type="ECO:0000256" key="9">
    <source>
        <dbReference type="ARBA" id="ARBA00022839"/>
    </source>
</evidence>
<evidence type="ECO:0000256" key="3">
    <source>
        <dbReference type="ARBA" id="ARBA00022490"/>
    </source>
</evidence>
<feature type="domain" description="Exonuclease" evidence="14">
    <location>
        <begin position="418"/>
        <end position="584"/>
    </location>
</feature>
<dbReference type="GO" id="GO:0003887">
    <property type="term" value="F:DNA-directed DNA polymerase activity"/>
    <property type="evidence" value="ECO:0007669"/>
    <property type="project" value="UniProtKB-UniRule"/>
</dbReference>
<dbReference type="Pfam" id="PF07733">
    <property type="entry name" value="DNA_pol3_alpha"/>
    <property type="match status" value="1"/>
</dbReference>
<dbReference type="InterPro" id="IPR028112">
    <property type="entry name" value="DNA_PolC-type_N_I"/>
</dbReference>
<keyword evidence="7 13" id="KW-0540">Nuclease</keyword>
<dbReference type="HAMAP" id="MF_00356">
    <property type="entry name" value="DNApol_PolC"/>
    <property type="match status" value="1"/>
</dbReference>
<evidence type="ECO:0000256" key="5">
    <source>
        <dbReference type="ARBA" id="ARBA00022695"/>
    </source>
</evidence>
<feature type="domain" description="Polymerase/histidinol phosphatase N-terminal" evidence="15">
    <location>
        <begin position="332"/>
        <end position="399"/>
    </location>
</feature>
<dbReference type="OrthoDB" id="9804290at2"/>
<organism evidence="16 17">
    <name type="scientific">Hazenella coriacea</name>
    <dbReference type="NCBI Taxonomy" id="1179467"/>
    <lineage>
        <taxon>Bacteria</taxon>
        <taxon>Bacillati</taxon>
        <taxon>Bacillota</taxon>
        <taxon>Bacilli</taxon>
        <taxon>Bacillales</taxon>
        <taxon>Thermoactinomycetaceae</taxon>
        <taxon>Hazenella</taxon>
    </lineage>
</organism>
<dbReference type="GO" id="GO:0006261">
    <property type="term" value="P:DNA-templated DNA replication"/>
    <property type="evidence" value="ECO:0007669"/>
    <property type="project" value="UniProtKB-UniRule"/>
</dbReference>
<dbReference type="InterPro" id="IPR029460">
    <property type="entry name" value="DNAPol_HHH"/>
</dbReference>
<dbReference type="CDD" id="cd07435">
    <property type="entry name" value="PHP_PolIIIA_POLC"/>
    <property type="match status" value="1"/>
</dbReference>
<evidence type="ECO:0000256" key="12">
    <source>
        <dbReference type="ARBA" id="ARBA00049244"/>
    </source>
</evidence>
<dbReference type="SUPFAM" id="SSF53098">
    <property type="entry name" value="Ribonuclease H-like"/>
    <property type="match status" value="1"/>
</dbReference>
<evidence type="ECO:0000259" key="15">
    <source>
        <dbReference type="SMART" id="SM00481"/>
    </source>
</evidence>
<evidence type="ECO:0000256" key="7">
    <source>
        <dbReference type="ARBA" id="ARBA00022722"/>
    </source>
</evidence>
<gene>
    <name evidence="13" type="primary">polC</name>
    <name evidence="16" type="ORF">EDD58_10211</name>
</gene>
<dbReference type="Gene3D" id="3.30.1900.20">
    <property type="match status" value="2"/>
</dbReference>
<dbReference type="SUPFAM" id="SSF160975">
    <property type="entry name" value="AF1531-like"/>
    <property type="match status" value="1"/>
</dbReference>
<dbReference type="Gene3D" id="3.20.20.140">
    <property type="entry name" value="Metal-dependent hydrolases"/>
    <property type="match status" value="2"/>
</dbReference>
<keyword evidence="4 13" id="KW-0808">Transferase</keyword>
<dbReference type="NCBIfam" id="TIGR00573">
    <property type="entry name" value="dnaq"/>
    <property type="match status" value="1"/>
</dbReference>
<dbReference type="InterPro" id="IPR012340">
    <property type="entry name" value="NA-bd_OB-fold"/>
</dbReference>
<evidence type="ECO:0000256" key="13">
    <source>
        <dbReference type="HAMAP-Rule" id="MF_00356"/>
    </source>
</evidence>
<dbReference type="InterPro" id="IPR044923">
    <property type="entry name" value="PolC_middle_finger_sf"/>
</dbReference>
<dbReference type="SMART" id="SM00479">
    <property type="entry name" value="EXOIII"/>
    <property type="match status" value="1"/>
</dbReference>
<dbReference type="InterPro" id="IPR003141">
    <property type="entry name" value="Pol/His_phosphatase_N"/>
</dbReference>
<keyword evidence="10 13" id="KW-0239">DNA-directed DNA polymerase</keyword>
<dbReference type="Pfam" id="PF11490">
    <property type="entry name" value="DNA_pol3_a_NII"/>
    <property type="match status" value="1"/>
</dbReference>
<dbReference type="NCBIfam" id="TIGR01405">
    <property type="entry name" value="polC_Gram_pos"/>
    <property type="match status" value="1"/>
</dbReference>
<dbReference type="InterPro" id="IPR004365">
    <property type="entry name" value="NA-bd_OB_tRNA"/>
</dbReference>
<dbReference type="InterPro" id="IPR004013">
    <property type="entry name" value="PHP_dom"/>
</dbReference>
<dbReference type="Proteomes" id="UP000294937">
    <property type="component" value="Unassembled WGS sequence"/>
</dbReference>
<dbReference type="PANTHER" id="PTHR32294:SF5">
    <property type="entry name" value="DNA POLYMERASE III POLC-TYPE"/>
    <property type="match status" value="1"/>
</dbReference>
<evidence type="ECO:0000256" key="10">
    <source>
        <dbReference type="ARBA" id="ARBA00022932"/>
    </source>
</evidence>
<evidence type="ECO:0000256" key="11">
    <source>
        <dbReference type="ARBA" id="ARBA00025611"/>
    </source>
</evidence>
<comment type="catalytic activity">
    <reaction evidence="12 13">
        <text>DNA(n) + a 2'-deoxyribonucleoside 5'-triphosphate = DNA(n+1) + diphosphate</text>
        <dbReference type="Rhea" id="RHEA:22508"/>
        <dbReference type="Rhea" id="RHEA-COMP:17339"/>
        <dbReference type="Rhea" id="RHEA-COMP:17340"/>
        <dbReference type="ChEBI" id="CHEBI:33019"/>
        <dbReference type="ChEBI" id="CHEBI:61560"/>
        <dbReference type="ChEBI" id="CHEBI:173112"/>
        <dbReference type="EC" id="2.7.7.7"/>
    </reaction>
</comment>
<evidence type="ECO:0000313" key="17">
    <source>
        <dbReference type="Proteomes" id="UP000294937"/>
    </source>
</evidence>
<dbReference type="EMBL" id="SMAG01000002">
    <property type="protein sequence ID" value="TCS95442.1"/>
    <property type="molecule type" value="Genomic_DNA"/>
</dbReference>
<dbReference type="FunFam" id="3.30.420.10:FF:000045">
    <property type="entry name" value="3'-5' exonuclease DinG"/>
    <property type="match status" value="1"/>
</dbReference>
<accession>A0A4R3L7G3</accession>
<evidence type="ECO:0000256" key="8">
    <source>
        <dbReference type="ARBA" id="ARBA00022801"/>
    </source>
</evidence>
<sequence length="1434" mass="163715">MADESIRKLFNEVDLPREWLQEHFGQAWIEKVQVSMKQHSWTILLHLPEPIPAEIWYEFQLRLNKHFHPIRVKVHFIYDSVNHETTLEKVKYWIQKQIEENHAPASGSWFGKAEWSVQGERIEVVFANPTILDMAKSRGIDQLVAKYYTRITGKSVTIHLSAKEDLSTQEHLEQLQQKKAEEEQVLIQQALAEQAEISQMREENPPEIQLEKRVGYQIKEDSRLMNQIIEEENRVVVQGKVFRSEMKELKSGRQLFTFNLTDFTDSISCKYFAKDKEQAKICSLVQNGDWLKVKGNVQYDTFARELVMMINDFHEVESNETERMDHAEEKRVELHLHTSMSAMDGIYDVKDIVQRVAKWGHPAVAITDHAVVQAYPEAYDIAKKTGVKVLYGVEANIVDDGVPIVMNEVDRGELLEDTYVVFDVETTGLSAVHDVIIELGAVKMKDGKVVETFSEFANPHRPLPQQIIELTHITDDMVKDAPEIDDVIARFLQFIDGCVLVAHNARFDMGFLQEAVKRIGEQPVKNPVLDTLELARFLYPGLRNHRLNNLADKLDVKLEQHHRAIYDAETTGYVLWKMLHETVAKNIVRLPQLNEDQGERDFSRMRPFHAILLVKNPEGMKNLYKLISMSHLKYFYRVPRIPRSQLMKHREGLLIGSGCERGELFETALNKSPTEVEEVARFYDYLEIQPVDYNIHLVEKGFVENDERLRQANRLLVEIGEKLGKPVVATANVHYLDEQDAISREIIAANQTGAKPKGPLPKAHFRTTNEMLKEFRYLGEQKCKEVVITNPRMIAEEWIEDGIQPFPEETFTPNLEGAEEELKQICYDTAHDWYGETLPEVVQARLDRELGSIIKHGYSTLYMISQKIVNKSLEDGYIVGSRGSVGSSVVATFSRISEVNPLPPHYRCEKCKYSEFVTDGSYESGFDLPDKQCPECNEVLLKDGHDIPFETFLGFEADKEPDIDLNFDGEYQARAHAYTEDLFGKEYIYRAGSINTVKEKTAYGYVKKYAEQHNLTLRHAEIDRLAQGCVGVKRSTGQHPGGLMVVPQEKEIFDFSPIQHPADAAKSAVITTHFDYKSISGKILKLDLLGHTGPTIQRLLHNMTGIDPTKVPLGDPKVIEIFSSLKPLGIVPEQINGIRHGTLGIPEFGTYFARGILEDAKPRRFSELTRVSGLSHGTDVWQGNVQDLINRGTCTLSEAICCRDDIMMYLLRKGLPSKNAFKIMEKVRKGRGVTDEEADLMRENGVPEWYIGCCRKIKYMFPRAHAAAYVTAAVRIAWFKVYHPAEFYAALFSTKVGDFDIEEVLKGYDHVSRLIKEINEKGFQASAKEKTLLTVLELVQEMYARGIKIKPIDIYESHANKFQVKDGELVPPFESIAGVGESVAFSIMQARKDGEFLSIDDFQKRSRASSTVVDIFRNMGCFKDLPESNQLVLF</sequence>
<proteinExistence type="inferred from homology"/>
<dbReference type="Pfam" id="PF00929">
    <property type="entry name" value="RNase_T"/>
    <property type="match status" value="1"/>
</dbReference>
<keyword evidence="17" id="KW-1185">Reference proteome</keyword>
<dbReference type="CDD" id="cd04484">
    <property type="entry name" value="polC_OBF"/>
    <property type="match status" value="1"/>
</dbReference>
<dbReference type="InterPro" id="IPR011708">
    <property type="entry name" value="DNA_pol3_alpha_NTPase_dom"/>
</dbReference>
<dbReference type="InterPro" id="IPR013520">
    <property type="entry name" value="Ribonucl_H"/>
</dbReference>
<dbReference type="Gene3D" id="1.10.150.700">
    <property type="entry name" value="PolC, middle finger domain"/>
    <property type="match status" value="1"/>
</dbReference>
<dbReference type="NCBIfam" id="NF001688">
    <property type="entry name" value="PRK00448.1"/>
    <property type="match status" value="1"/>
</dbReference>
<dbReference type="RefSeq" id="WP_131923450.1">
    <property type="nucleotide sequence ID" value="NZ_SMAG01000002.1"/>
</dbReference>
<dbReference type="GO" id="GO:0005737">
    <property type="term" value="C:cytoplasm"/>
    <property type="evidence" value="ECO:0007669"/>
    <property type="project" value="UniProtKB-SubCell"/>
</dbReference>
<dbReference type="InterPro" id="IPR006054">
    <property type="entry name" value="DnaQ"/>
</dbReference>
<dbReference type="Pfam" id="PF14480">
    <property type="entry name" value="DNA_pol3_a_NI"/>
    <property type="match status" value="1"/>
</dbReference>
<evidence type="ECO:0000256" key="6">
    <source>
        <dbReference type="ARBA" id="ARBA00022705"/>
    </source>
</evidence>
<dbReference type="SUPFAM" id="SSF50249">
    <property type="entry name" value="Nucleic acid-binding proteins"/>
    <property type="match status" value="1"/>
</dbReference>
<dbReference type="InterPro" id="IPR036397">
    <property type="entry name" value="RNaseH_sf"/>
</dbReference>
<dbReference type="InterPro" id="IPR024754">
    <property type="entry name" value="DNA_PolC-like_N_II"/>
</dbReference>
<keyword evidence="3 13" id="KW-0963">Cytoplasm</keyword>
<comment type="function">
    <text evidence="11">DNA polymerase III is a complex, multichain enzyme responsible for most of the replicative synthesis in bacteria. This DNA polymerase also exhibits 3' to 5' exonuclease activity. The alpha chain is the DNA polymerase.</text>
</comment>
<dbReference type="Gene3D" id="1.10.150.870">
    <property type="match status" value="1"/>
</dbReference>
<protein>
    <recommendedName>
        <fullName evidence="13">DNA polymerase III PolC-type</fullName>
        <shortName evidence="13">PolIII</shortName>
        <ecNumber evidence="13">2.7.7.7</ecNumber>
    </recommendedName>
</protein>
<comment type="similarity">
    <text evidence="13">Belongs to the DNA polymerase type-C family. PolC subfamily.</text>
</comment>
<evidence type="ECO:0000313" key="16">
    <source>
        <dbReference type="EMBL" id="TCS95442.1"/>
    </source>
</evidence>
<evidence type="ECO:0000256" key="4">
    <source>
        <dbReference type="ARBA" id="ARBA00022679"/>
    </source>
</evidence>
<evidence type="ECO:0000259" key="14">
    <source>
        <dbReference type="SMART" id="SM00479"/>
    </source>
</evidence>
<dbReference type="InterPro" id="IPR004805">
    <property type="entry name" value="DnaE2/DnaE/PolC"/>
</dbReference>
<dbReference type="Pfam" id="PF02811">
    <property type="entry name" value="PHP"/>
    <property type="match status" value="1"/>
</dbReference>
<comment type="subcellular location">
    <subcellularLocation>
        <location evidence="2 13">Cytoplasm</location>
    </subcellularLocation>
</comment>
<dbReference type="SMART" id="SM00481">
    <property type="entry name" value="POLIIIAc"/>
    <property type="match status" value="1"/>
</dbReference>
<dbReference type="Gene3D" id="2.40.50.140">
    <property type="entry name" value="Nucleic acid-binding proteins"/>
    <property type="match status" value="1"/>
</dbReference>
<dbReference type="Gene3D" id="3.30.420.10">
    <property type="entry name" value="Ribonuclease H-like superfamily/Ribonuclease H"/>
    <property type="match status" value="1"/>
</dbReference>
<dbReference type="InterPro" id="IPR040982">
    <property type="entry name" value="DNA_pol3_finger"/>
</dbReference>
<dbReference type="InterPro" id="IPR012337">
    <property type="entry name" value="RNaseH-like_sf"/>
</dbReference>
<dbReference type="EC" id="2.7.7.7" evidence="13"/>
<dbReference type="Pfam" id="PF14579">
    <property type="entry name" value="HHH_6"/>
    <property type="match status" value="1"/>
</dbReference>
<dbReference type="PANTHER" id="PTHR32294">
    <property type="entry name" value="DNA POLYMERASE III SUBUNIT ALPHA"/>
    <property type="match status" value="1"/>
</dbReference>
<dbReference type="Pfam" id="PF17657">
    <property type="entry name" value="DNA_pol3_finger"/>
    <property type="match status" value="1"/>
</dbReference>
<dbReference type="Pfam" id="PF01336">
    <property type="entry name" value="tRNA_anti-codon"/>
    <property type="match status" value="1"/>
</dbReference>